<keyword evidence="2" id="KW-1185">Reference proteome</keyword>
<organism evidence="1 2">
    <name type="scientific">Araneus ventricosus</name>
    <name type="common">Orbweaver spider</name>
    <name type="synonym">Epeira ventricosa</name>
    <dbReference type="NCBI Taxonomy" id="182803"/>
    <lineage>
        <taxon>Eukaryota</taxon>
        <taxon>Metazoa</taxon>
        <taxon>Ecdysozoa</taxon>
        <taxon>Arthropoda</taxon>
        <taxon>Chelicerata</taxon>
        <taxon>Arachnida</taxon>
        <taxon>Araneae</taxon>
        <taxon>Araneomorphae</taxon>
        <taxon>Entelegynae</taxon>
        <taxon>Araneoidea</taxon>
        <taxon>Araneidae</taxon>
        <taxon>Araneus</taxon>
    </lineage>
</organism>
<gene>
    <name evidence="1" type="ORF">AVEN_74470_1</name>
</gene>
<evidence type="ECO:0000313" key="1">
    <source>
        <dbReference type="EMBL" id="GBN55109.1"/>
    </source>
</evidence>
<comment type="caution">
    <text evidence="1">The sequence shown here is derived from an EMBL/GenBank/DDBJ whole genome shotgun (WGS) entry which is preliminary data.</text>
</comment>
<reference evidence="1 2" key="1">
    <citation type="journal article" date="2019" name="Sci. Rep.">
        <title>Orb-weaving spider Araneus ventricosus genome elucidates the spidroin gene catalogue.</title>
        <authorList>
            <person name="Kono N."/>
            <person name="Nakamura H."/>
            <person name="Ohtoshi R."/>
            <person name="Moran D.A.P."/>
            <person name="Shinohara A."/>
            <person name="Yoshida Y."/>
            <person name="Fujiwara M."/>
            <person name="Mori M."/>
            <person name="Tomita M."/>
            <person name="Arakawa K."/>
        </authorList>
    </citation>
    <scope>NUCLEOTIDE SEQUENCE [LARGE SCALE GENOMIC DNA]</scope>
</reference>
<proteinExistence type="predicted"/>
<dbReference type="EMBL" id="BGPR01012218">
    <property type="protein sequence ID" value="GBN55109.1"/>
    <property type="molecule type" value="Genomic_DNA"/>
</dbReference>
<dbReference type="Proteomes" id="UP000499080">
    <property type="component" value="Unassembled WGS sequence"/>
</dbReference>
<protein>
    <submittedName>
        <fullName evidence="1">Uncharacterized protein</fullName>
    </submittedName>
</protein>
<accession>A0A4Y2PV59</accession>
<sequence>MLSVVLISRNCGLIKVLNVDSSPHVQRNSPSIRSIANKGWTPQLCQRTHTTDVRCHVSFRIQNPVFGTAPALWFDLVPGTHRIDLFHFDIR</sequence>
<dbReference type="AlphaFoldDB" id="A0A4Y2PV59"/>
<name>A0A4Y2PV59_ARAVE</name>
<dbReference type="OrthoDB" id="10392322at2759"/>
<evidence type="ECO:0000313" key="2">
    <source>
        <dbReference type="Proteomes" id="UP000499080"/>
    </source>
</evidence>